<dbReference type="OMA" id="WPSSNFF"/>
<evidence type="ECO:0000313" key="2">
    <source>
        <dbReference type="EnsemblPlants" id="Kaladp0001s0303.1.v1.1"/>
    </source>
</evidence>
<dbReference type="PANTHER" id="PTHR33972">
    <property type="entry name" value="EXPRESSED PROTEIN"/>
    <property type="match status" value="1"/>
</dbReference>
<dbReference type="EnsemblPlants" id="Kaladp0001s0303.1.v1.1">
    <property type="protein sequence ID" value="Kaladp0001s0303.1.v1.1"/>
    <property type="gene ID" value="Kaladp0001s0303.v1.1"/>
</dbReference>
<evidence type="ECO:0000313" key="3">
    <source>
        <dbReference type="Proteomes" id="UP000594263"/>
    </source>
</evidence>
<keyword evidence="3" id="KW-1185">Reference proteome</keyword>
<dbReference type="AlphaFoldDB" id="A0A7N0R923"/>
<dbReference type="PANTHER" id="PTHR33972:SF2">
    <property type="entry name" value="OS04G0606700 PROTEIN"/>
    <property type="match status" value="1"/>
</dbReference>
<accession>A0A7N0R923</accession>
<reference evidence="2" key="1">
    <citation type="submission" date="2021-01" db="UniProtKB">
        <authorList>
            <consortium name="EnsemblPlants"/>
        </authorList>
    </citation>
    <scope>IDENTIFICATION</scope>
</reference>
<sequence length="165" mass="17901">MARVLSLALIIRTTHSSLLAHRALVSLKHRHTVAEGTLIDIELETSTEAGESGAVRIVKLADLMHTIVAQRSAPSWLPFIPGSSYWVPPKLSSKSVANLLRKCSSGPALSPEEALSLTTIRGWPSSDHLLSGSKLQSPIEVKLTDSDVQVQVVEIKSKDFNDKDD</sequence>
<organism evidence="2 3">
    <name type="scientific">Kalanchoe fedtschenkoi</name>
    <name type="common">Lavender scallops</name>
    <name type="synonym">South American air plant</name>
    <dbReference type="NCBI Taxonomy" id="63787"/>
    <lineage>
        <taxon>Eukaryota</taxon>
        <taxon>Viridiplantae</taxon>
        <taxon>Streptophyta</taxon>
        <taxon>Embryophyta</taxon>
        <taxon>Tracheophyta</taxon>
        <taxon>Spermatophyta</taxon>
        <taxon>Magnoliopsida</taxon>
        <taxon>eudicotyledons</taxon>
        <taxon>Gunneridae</taxon>
        <taxon>Pentapetalae</taxon>
        <taxon>Saxifragales</taxon>
        <taxon>Crassulaceae</taxon>
        <taxon>Kalanchoe</taxon>
    </lineage>
</organism>
<protein>
    <submittedName>
        <fullName evidence="2">Uncharacterized protein</fullName>
    </submittedName>
</protein>
<keyword evidence="1" id="KW-0732">Signal</keyword>
<dbReference type="Proteomes" id="UP000594263">
    <property type="component" value="Unplaced"/>
</dbReference>
<feature type="signal peptide" evidence="1">
    <location>
        <begin position="1"/>
        <end position="16"/>
    </location>
</feature>
<evidence type="ECO:0000256" key="1">
    <source>
        <dbReference type="SAM" id="SignalP"/>
    </source>
</evidence>
<dbReference type="Gramene" id="Kaladp0001s0303.1.v1.1">
    <property type="protein sequence ID" value="Kaladp0001s0303.1.v1.1"/>
    <property type="gene ID" value="Kaladp0001s0303.v1.1"/>
</dbReference>
<proteinExistence type="predicted"/>
<name>A0A7N0R923_KALFE</name>
<feature type="chain" id="PRO_5029768637" evidence="1">
    <location>
        <begin position="17"/>
        <end position="165"/>
    </location>
</feature>